<dbReference type="GO" id="GO:0005737">
    <property type="term" value="C:cytoplasm"/>
    <property type="evidence" value="ECO:0007669"/>
    <property type="project" value="TreeGrafter"/>
</dbReference>
<dbReference type="EMBL" id="FXBL01000004">
    <property type="protein sequence ID" value="SMH57298.1"/>
    <property type="molecule type" value="Genomic_DNA"/>
</dbReference>
<dbReference type="OrthoDB" id="9792137at2"/>
<dbReference type="GO" id="GO:0008684">
    <property type="term" value="F:2-oxopent-4-enoate hydratase activity"/>
    <property type="evidence" value="ECO:0007669"/>
    <property type="project" value="TreeGrafter"/>
</dbReference>
<proteinExistence type="predicted"/>
<dbReference type="SUPFAM" id="SSF56529">
    <property type="entry name" value="FAH"/>
    <property type="match status" value="1"/>
</dbReference>
<dbReference type="RefSeq" id="WP_085467296.1">
    <property type="nucleotide sequence ID" value="NZ_FXBL01000004.1"/>
</dbReference>
<accession>A0A1X7PZX7</accession>
<dbReference type="Proteomes" id="UP000193083">
    <property type="component" value="Unassembled WGS sequence"/>
</dbReference>
<sequence>MRLAADIAREVLSALDEHFQIAPFTGRDGGLDARRAQAVARELARLRSARGLRKVGRKIGFTNRGIWAEYGVWAPIWGDVWDGSLANARPGMTVAIGDLVQPRIEPEIVVGLEDDLEPGMDVEAIAGRIGWIAHGYEIVQSPFPDWRFQAADCTAAGALHGKLLVGPRRPVPRSERSALPRALAELTVSLHKNGAEVDRGLGTNVLDGPVHALAHLVAALAEDPNEEPVRAGDIISTGTITRAFPIAPGERWQTVLGDHDLPGMDVTFA</sequence>
<dbReference type="InterPro" id="IPR036663">
    <property type="entry name" value="Fumarylacetoacetase_C_sf"/>
</dbReference>
<dbReference type="PANTHER" id="PTHR30143">
    <property type="entry name" value="ACID HYDRATASE"/>
    <property type="match status" value="1"/>
</dbReference>
<dbReference type="Gene3D" id="3.90.850.10">
    <property type="entry name" value="Fumarylacetoacetase-like, C-terminal domain"/>
    <property type="match status" value="1"/>
</dbReference>
<dbReference type="AlphaFoldDB" id="A0A1X7PZX7"/>
<name>A0A1X7PZX7_9HYPH</name>
<reference evidence="1 2" key="1">
    <citation type="submission" date="2017-04" db="EMBL/GenBank/DDBJ databases">
        <authorList>
            <person name="Afonso C.L."/>
            <person name="Miller P.J."/>
            <person name="Scott M.A."/>
            <person name="Spackman E."/>
            <person name="Goraichik I."/>
            <person name="Dimitrov K.M."/>
            <person name="Suarez D.L."/>
            <person name="Swayne D.E."/>
        </authorList>
    </citation>
    <scope>NUCLEOTIDE SEQUENCE [LARGE SCALE GENOMIC DNA]</scope>
    <source>
        <strain evidence="1 2">B5P</strain>
    </source>
</reference>
<keyword evidence="2" id="KW-1185">Reference proteome</keyword>
<evidence type="ECO:0000313" key="1">
    <source>
        <dbReference type="EMBL" id="SMH57298.1"/>
    </source>
</evidence>
<evidence type="ECO:0000313" key="2">
    <source>
        <dbReference type="Proteomes" id="UP000193083"/>
    </source>
</evidence>
<dbReference type="InterPro" id="IPR050772">
    <property type="entry name" value="Hydratase-Decarb/MhpD_sf"/>
</dbReference>
<gene>
    <name evidence="1" type="ORF">SAMN02982922_5738</name>
</gene>
<organism evidence="1 2">
    <name type="scientific">Mesorhizobium australicum</name>
    <dbReference type="NCBI Taxonomy" id="536018"/>
    <lineage>
        <taxon>Bacteria</taxon>
        <taxon>Pseudomonadati</taxon>
        <taxon>Pseudomonadota</taxon>
        <taxon>Alphaproteobacteria</taxon>
        <taxon>Hyphomicrobiales</taxon>
        <taxon>Phyllobacteriaceae</taxon>
        <taxon>Mesorhizobium</taxon>
    </lineage>
</organism>
<dbReference type="PANTHER" id="PTHR30143:SF0">
    <property type="entry name" value="2-KETO-4-PENTENOATE HYDRATASE"/>
    <property type="match status" value="1"/>
</dbReference>
<protein>
    <submittedName>
        <fullName evidence="1">2-oxo-3-hexenedioate decarboxylase</fullName>
    </submittedName>
</protein>